<reference evidence="2 3" key="2">
    <citation type="submission" date="2018-06" db="EMBL/GenBank/DDBJ databases">
        <title>Metagenomic assembly of (sub)arctic Cyanobacteria and their associated microbiome from non-axenic cultures.</title>
        <authorList>
            <person name="Baurain D."/>
        </authorList>
    </citation>
    <scope>NUCLEOTIDE SEQUENCE [LARGE SCALE GENOMIC DNA]</scope>
    <source>
        <strain evidence="2">ULC027bin1</strain>
    </source>
</reference>
<sequence length="229" mass="24259">MSHQQKTRMQLSSKTANNNGLTLIECLVAIAVIGLTAAVMAPVMVFSVATRIQNQRAEQALQIAQGEIDKVRLMVERGGDFSSELSAYPSTTSVAAAGAPTLASASTAFNSTTTTVAKLVNIDDDADSEFAVQVFRSPGSPTSSGSPSPVAFELGVRVYDYQAWQRIGGGAVETKAASLSFTSGDGQRSKRPLSVIYTNIFKGDRDDALCKYRQYLSTASTVTNGLNCI</sequence>
<dbReference type="InterPro" id="IPR012902">
    <property type="entry name" value="N_methyl_site"/>
</dbReference>
<keyword evidence="1" id="KW-1133">Transmembrane helix</keyword>
<reference evidence="3" key="1">
    <citation type="submission" date="2018-04" db="EMBL/GenBank/DDBJ databases">
        <authorList>
            <person name="Cornet L."/>
        </authorList>
    </citation>
    <scope>NUCLEOTIDE SEQUENCE [LARGE SCALE GENOMIC DNA]</scope>
</reference>
<evidence type="ECO:0008006" key="4">
    <source>
        <dbReference type="Google" id="ProtNLM"/>
    </source>
</evidence>
<evidence type="ECO:0000256" key="1">
    <source>
        <dbReference type="SAM" id="Phobius"/>
    </source>
</evidence>
<feature type="transmembrane region" description="Helical" evidence="1">
    <location>
        <begin position="21"/>
        <end position="46"/>
    </location>
</feature>
<dbReference type="SUPFAM" id="SSF54523">
    <property type="entry name" value="Pili subunits"/>
    <property type="match status" value="1"/>
</dbReference>
<comment type="caution">
    <text evidence="2">The sequence shown here is derived from an EMBL/GenBank/DDBJ whole genome shotgun (WGS) entry which is preliminary data.</text>
</comment>
<keyword evidence="1" id="KW-0472">Membrane</keyword>
<proteinExistence type="predicted"/>
<dbReference type="Gene3D" id="3.30.700.10">
    <property type="entry name" value="Glycoprotein, Type 4 Pilin"/>
    <property type="match status" value="1"/>
</dbReference>
<dbReference type="Proteomes" id="UP000249794">
    <property type="component" value="Unassembled WGS sequence"/>
</dbReference>
<evidence type="ECO:0000313" key="3">
    <source>
        <dbReference type="Proteomes" id="UP000249794"/>
    </source>
</evidence>
<accession>A0A2W4ZNW4</accession>
<dbReference type="InterPro" id="IPR045584">
    <property type="entry name" value="Pilin-like"/>
</dbReference>
<gene>
    <name evidence="2" type="ORF">DCF15_02880</name>
</gene>
<dbReference type="Pfam" id="PF07963">
    <property type="entry name" value="N_methyl"/>
    <property type="match status" value="1"/>
</dbReference>
<dbReference type="EMBL" id="QBMP01000015">
    <property type="protein sequence ID" value="PZO59935.1"/>
    <property type="molecule type" value="Genomic_DNA"/>
</dbReference>
<dbReference type="NCBIfam" id="TIGR02532">
    <property type="entry name" value="IV_pilin_GFxxxE"/>
    <property type="match status" value="1"/>
</dbReference>
<organism evidence="2 3">
    <name type="scientific">Phormidesmis priestleyi</name>
    <dbReference type="NCBI Taxonomy" id="268141"/>
    <lineage>
        <taxon>Bacteria</taxon>
        <taxon>Bacillati</taxon>
        <taxon>Cyanobacteriota</taxon>
        <taxon>Cyanophyceae</taxon>
        <taxon>Leptolyngbyales</taxon>
        <taxon>Leptolyngbyaceae</taxon>
        <taxon>Phormidesmis</taxon>
    </lineage>
</organism>
<dbReference type="AlphaFoldDB" id="A0A2W4ZNW4"/>
<evidence type="ECO:0000313" key="2">
    <source>
        <dbReference type="EMBL" id="PZO59935.1"/>
    </source>
</evidence>
<name>A0A2W4ZNW4_9CYAN</name>
<protein>
    <recommendedName>
        <fullName evidence="4">Prepilin-type cleavage/methylation domain-containing protein</fullName>
    </recommendedName>
</protein>
<keyword evidence="1" id="KW-0812">Transmembrane</keyword>